<organism evidence="2 3">
    <name type="scientific">Pontibacillus chungwhensis BH030062</name>
    <dbReference type="NCBI Taxonomy" id="1385513"/>
    <lineage>
        <taxon>Bacteria</taxon>
        <taxon>Bacillati</taxon>
        <taxon>Bacillota</taxon>
        <taxon>Bacilli</taxon>
        <taxon>Bacillales</taxon>
        <taxon>Bacillaceae</taxon>
        <taxon>Pontibacillus</taxon>
    </lineage>
</organism>
<dbReference type="OrthoDB" id="2440830at2"/>
<dbReference type="Proteomes" id="UP000030153">
    <property type="component" value="Unassembled WGS sequence"/>
</dbReference>
<dbReference type="EMBL" id="AVBG01000007">
    <property type="protein sequence ID" value="KGP91293.1"/>
    <property type="molecule type" value="Genomic_DNA"/>
</dbReference>
<dbReference type="AlphaFoldDB" id="A0A0A2UX29"/>
<keyword evidence="1" id="KW-1133">Transmembrane helix</keyword>
<keyword evidence="1" id="KW-0812">Transmembrane</keyword>
<dbReference type="STRING" id="1385513.N780_07985"/>
<evidence type="ECO:0000256" key="1">
    <source>
        <dbReference type="SAM" id="Phobius"/>
    </source>
</evidence>
<dbReference type="RefSeq" id="WP_036783433.1">
    <property type="nucleotide sequence ID" value="NZ_AVBG01000007.1"/>
</dbReference>
<keyword evidence="1" id="KW-0472">Membrane</keyword>
<name>A0A0A2UX29_9BACI</name>
<comment type="caution">
    <text evidence="2">The sequence shown here is derived from an EMBL/GenBank/DDBJ whole genome shotgun (WGS) entry which is preliminary data.</text>
</comment>
<feature type="transmembrane region" description="Helical" evidence="1">
    <location>
        <begin position="6"/>
        <end position="21"/>
    </location>
</feature>
<keyword evidence="3" id="KW-1185">Reference proteome</keyword>
<feature type="transmembrane region" description="Helical" evidence="1">
    <location>
        <begin position="30"/>
        <end position="50"/>
    </location>
</feature>
<proteinExistence type="predicted"/>
<sequence length="71" mass="8268">MWVILYGVIIAISWIQIRGLWSQSNKRDSLIYIVTMSFSLTILILFQLGVPIPNPLEWISVVYDPVHSFFQ</sequence>
<gene>
    <name evidence="2" type="ORF">N780_07985</name>
</gene>
<evidence type="ECO:0000313" key="3">
    <source>
        <dbReference type="Proteomes" id="UP000030153"/>
    </source>
</evidence>
<accession>A0A0A2UX29</accession>
<evidence type="ECO:0000313" key="2">
    <source>
        <dbReference type="EMBL" id="KGP91293.1"/>
    </source>
</evidence>
<protein>
    <submittedName>
        <fullName evidence="2">Uncharacterized protein</fullName>
    </submittedName>
</protein>
<reference evidence="2 3" key="1">
    <citation type="submission" date="2013-08" db="EMBL/GenBank/DDBJ databases">
        <title>Genome of Pontibacillus chungwhensis.</title>
        <authorList>
            <person name="Wang Q."/>
            <person name="Wang G."/>
        </authorList>
    </citation>
    <scope>NUCLEOTIDE SEQUENCE [LARGE SCALE GENOMIC DNA]</scope>
    <source>
        <strain evidence="2 3">BH030062</strain>
    </source>
</reference>